<organism evidence="1 2">
    <name type="scientific">Deinococcus carri</name>
    <dbReference type="NCBI Taxonomy" id="1211323"/>
    <lineage>
        <taxon>Bacteria</taxon>
        <taxon>Thermotogati</taxon>
        <taxon>Deinococcota</taxon>
        <taxon>Deinococci</taxon>
        <taxon>Deinococcales</taxon>
        <taxon>Deinococcaceae</taxon>
        <taxon>Deinococcus</taxon>
    </lineage>
</organism>
<evidence type="ECO:0008006" key="3">
    <source>
        <dbReference type="Google" id="ProtNLM"/>
    </source>
</evidence>
<name>A0ABP9WB95_9DEIO</name>
<reference evidence="1 2" key="1">
    <citation type="submission" date="2024-02" db="EMBL/GenBank/DDBJ databases">
        <title>Deinococcus carri NBRC 110142.</title>
        <authorList>
            <person name="Ichikawa N."/>
            <person name="Katano-Makiyama Y."/>
            <person name="Hidaka K."/>
        </authorList>
    </citation>
    <scope>NUCLEOTIDE SEQUENCE [LARGE SCALE GENOMIC DNA]</scope>
    <source>
        <strain evidence="1 2">NBRC 110142</strain>
    </source>
</reference>
<dbReference type="InterPro" id="IPR023375">
    <property type="entry name" value="ADC_dom_sf"/>
</dbReference>
<dbReference type="EMBL" id="BAABRP010000020">
    <property type="protein sequence ID" value="GAA5514594.1"/>
    <property type="molecule type" value="Genomic_DNA"/>
</dbReference>
<proteinExistence type="predicted"/>
<gene>
    <name evidence="1" type="ORF">Dcar01_03350</name>
</gene>
<dbReference type="Proteomes" id="UP001401887">
    <property type="component" value="Unassembled WGS sequence"/>
</dbReference>
<accession>A0ABP9WB95</accession>
<dbReference type="InterPro" id="IPR010451">
    <property type="entry name" value="Acetoacetate_decarboxylase"/>
</dbReference>
<dbReference type="SUPFAM" id="SSF160104">
    <property type="entry name" value="Acetoacetate decarboxylase-like"/>
    <property type="match status" value="1"/>
</dbReference>
<dbReference type="Pfam" id="PF06314">
    <property type="entry name" value="ADC"/>
    <property type="match status" value="1"/>
</dbReference>
<evidence type="ECO:0000313" key="1">
    <source>
        <dbReference type="EMBL" id="GAA5514594.1"/>
    </source>
</evidence>
<dbReference type="Gene3D" id="2.40.400.10">
    <property type="entry name" value="Acetoacetate decarboxylase-like"/>
    <property type="match status" value="1"/>
</dbReference>
<evidence type="ECO:0000313" key="2">
    <source>
        <dbReference type="Proteomes" id="UP001401887"/>
    </source>
</evidence>
<sequence>MPPASPPTVEVQLGRHTVAVPKGGLYDRYRMNTDLDEVARDPRVPDVSFFRQLPKTAVETPIGPTLTPNFYYRVSTARLTMLAPTEALRARLPRVLSPLEVVPGLGLAAVMFYRYDVCDIDFYTEVAVGIPVKPARHGPLGGIDLAASLKNEHLHAYVLSLPVNTEIARIRGHDAYGLPKWVTDIDIHIDQRRTAAQVANDAGGLDLALSVVTPPQKQFANGQRVSSLTTYTHFRGAWHEVINQTNILSMGSQFSPRDAHLHLGRGRLSDDLRSLKPLRTLSLDVSTSSQIALNMPIPFSVSR</sequence>
<comment type="caution">
    <text evidence="1">The sequence shown here is derived from an EMBL/GenBank/DDBJ whole genome shotgun (WGS) entry which is preliminary data.</text>
</comment>
<keyword evidence="2" id="KW-1185">Reference proteome</keyword>
<protein>
    <recommendedName>
        <fullName evidence="3">Acetoacetate decarboxylase</fullName>
    </recommendedName>
</protein>